<accession>A0ABY6DD00</accession>
<dbReference type="SUPFAM" id="SSF161098">
    <property type="entry name" value="MetI-like"/>
    <property type="match status" value="1"/>
</dbReference>
<feature type="transmembrane region" description="Helical" evidence="7">
    <location>
        <begin position="110"/>
        <end position="130"/>
    </location>
</feature>
<organism evidence="9 10">
    <name type="scientific">Roseovarius pelagicus</name>
    <dbReference type="NCBI Taxonomy" id="2980108"/>
    <lineage>
        <taxon>Bacteria</taxon>
        <taxon>Pseudomonadati</taxon>
        <taxon>Pseudomonadota</taxon>
        <taxon>Alphaproteobacteria</taxon>
        <taxon>Rhodobacterales</taxon>
        <taxon>Roseobacteraceae</taxon>
        <taxon>Roseovarius</taxon>
    </lineage>
</organism>
<dbReference type="Pfam" id="PF00528">
    <property type="entry name" value="BPD_transp_1"/>
    <property type="match status" value="1"/>
</dbReference>
<comment type="subcellular location">
    <subcellularLocation>
        <location evidence="1 7">Cell membrane</location>
        <topology evidence="1 7">Multi-pass membrane protein</topology>
    </subcellularLocation>
</comment>
<keyword evidence="3" id="KW-1003">Cell membrane</keyword>
<protein>
    <submittedName>
        <fullName evidence="9">ABC transporter permease</fullName>
    </submittedName>
</protein>
<name>A0ABY6DD00_9RHOB</name>
<evidence type="ECO:0000313" key="9">
    <source>
        <dbReference type="EMBL" id="UXX84006.1"/>
    </source>
</evidence>
<evidence type="ECO:0000256" key="2">
    <source>
        <dbReference type="ARBA" id="ARBA00022448"/>
    </source>
</evidence>
<keyword evidence="4 7" id="KW-0812">Transmembrane</keyword>
<feature type="transmembrane region" description="Helical" evidence="7">
    <location>
        <begin position="200"/>
        <end position="226"/>
    </location>
</feature>
<evidence type="ECO:0000313" key="10">
    <source>
        <dbReference type="Proteomes" id="UP001064087"/>
    </source>
</evidence>
<keyword evidence="6 7" id="KW-0472">Membrane</keyword>
<keyword evidence="10" id="KW-1185">Reference proteome</keyword>
<evidence type="ECO:0000256" key="5">
    <source>
        <dbReference type="ARBA" id="ARBA00022989"/>
    </source>
</evidence>
<feature type="transmembrane region" description="Helical" evidence="7">
    <location>
        <begin position="12"/>
        <end position="33"/>
    </location>
</feature>
<dbReference type="PANTHER" id="PTHR43386:SF23">
    <property type="entry name" value="ABC TRANSPORTER"/>
    <property type="match status" value="1"/>
</dbReference>
<dbReference type="Proteomes" id="UP001064087">
    <property type="component" value="Chromosome"/>
</dbReference>
<dbReference type="InterPro" id="IPR000515">
    <property type="entry name" value="MetI-like"/>
</dbReference>
<proteinExistence type="inferred from homology"/>
<dbReference type="PANTHER" id="PTHR43386">
    <property type="entry name" value="OLIGOPEPTIDE TRANSPORT SYSTEM PERMEASE PROTEIN APPC"/>
    <property type="match status" value="1"/>
</dbReference>
<feature type="domain" description="ABC transmembrane type-1" evidence="8">
    <location>
        <begin position="70"/>
        <end position="269"/>
    </location>
</feature>
<keyword evidence="5 7" id="KW-1133">Transmembrane helix</keyword>
<evidence type="ECO:0000256" key="7">
    <source>
        <dbReference type="RuleBase" id="RU363032"/>
    </source>
</evidence>
<dbReference type="RefSeq" id="WP_263048427.1">
    <property type="nucleotide sequence ID" value="NZ_CP106738.1"/>
</dbReference>
<feature type="transmembrane region" description="Helical" evidence="7">
    <location>
        <begin position="251"/>
        <end position="269"/>
    </location>
</feature>
<reference evidence="9" key="1">
    <citation type="submission" date="2022-10" db="EMBL/GenBank/DDBJ databases">
        <title>Roseovarius pelagicus sp. nov., isolated from Arctic seawater.</title>
        <authorList>
            <person name="Hong Y.W."/>
            <person name="Hwang C.Y."/>
        </authorList>
    </citation>
    <scope>NUCLEOTIDE SEQUENCE</scope>
    <source>
        <strain evidence="9">HL-MP18</strain>
    </source>
</reference>
<evidence type="ECO:0000256" key="1">
    <source>
        <dbReference type="ARBA" id="ARBA00004651"/>
    </source>
</evidence>
<dbReference type="InterPro" id="IPR050366">
    <property type="entry name" value="BP-dependent_transpt_permease"/>
</dbReference>
<gene>
    <name evidence="9" type="ORF">N7U68_04950</name>
</gene>
<dbReference type="InterPro" id="IPR035906">
    <property type="entry name" value="MetI-like_sf"/>
</dbReference>
<dbReference type="Gene3D" id="1.10.3720.10">
    <property type="entry name" value="MetI-like"/>
    <property type="match status" value="1"/>
</dbReference>
<feature type="transmembrane region" description="Helical" evidence="7">
    <location>
        <begin position="72"/>
        <end position="98"/>
    </location>
</feature>
<evidence type="ECO:0000256" key="6">
    <source>
        <dbReference type="ARBA" id="ARBA00023136"/>
    </source>
</evidence>
<evidence type="ECO:0000259" key="8">
    <source>
        <dbReference type="PROSITE" id="PS50928"/>
    </source>
</evidence>
<evidence type="ECO:0000256" key="4">
    <source>
        <dbReference type="ARBA" id="ARBA00022692"/>
    </source>
</evidence>
<evidence type="ECO:0000256" key="3">
    <source>
        <dbReference type="ARBA" id="ARBA00022475"/>
    </source>
</evidence>
<dbReference type="PROSITE" id="PS50928">
    <property type="entry name" value="ABC_TM1"/>
    <property type="match status" value="1"/>
</dbReference>
<keyword evidence="2 7" id="KW-0813">Transport</keyword>
<dbReference type="CDD" id="cd06261">
    <property type="entry name" value="TM_PBP2"/>
    <property type="match status" value="1"/>
</dbReference>
<feature type="transmembrane region" description="Helical" evidence="7">
    <location>
        <begin position="142"/>
        <end position="162"/>
    </location>
</feature>
<comment type="similarity">
    <text evidence="7">Belongs to the binding-protein-dependent transport system permease family.</text>
</comment>
<dbReference type="EMBL" id="CP106738">
    <property type="protein sequence ID" value="UXX84006.1"/>
    <property type="molecule type" value="Genomic_DNA"/>
</dbReference>
<sequence>MIRARSTRTLWLGSILLALIAVSTLIGPVVWGISADQMDLMARNQGPSRTHPLGTDQLGRDLLARVLVGGRISLSVGALAMLMSVASGTLIGVTAGMVRVLDGPLMRLTDLFLSLPLLPLVLIAITLFRAPLSVAFGPETGIFILVVVVIGATSWMPTARVVRGEVLGVMGRSYIMAARSTGTRGVTIAMRHVLPNSRSAIIVSATLSAATAIITESTLSFLGLGFPPDFATWGRLLFDGTTYLSDYPGRALWPGALISASVLAIVYIGDGLRDRGDPRSNS</sequence>